<keyword evidence="14" id="KW-1185">Reference proteome</keyword>
<feature type="domain" description="Plastocyanin-like" evidence="12">
    <location>
        <begin position="6"/>
        <end position="43"/>
    </location>
</feature>
<dbReference type="Gene3D" id="2.60.40.420">
    <property type="entry name" value="Cupredoxins - blue copper proteins"/>
    <property type="match status" value="1"/>
</dbReference>
<comment type="similarity">
    <text evidence="3">Belongs to the multicopper oxidase family.</text>
</comment>
<evidence type="ECO:0000256" key="2">
    <source>
        <dbReference type="ARBA" id="ARBA00004271"/>
    </source>
</evidence>
<dbReference type="InterPro" id="IPR034285">
    <property type="entry name" value="CuRO_2_LCC"/>
</dbReference>
<evidence type="ECO:0000256" key="3">
    <source>
        <dbReference type="ARBA" id="ARBA00010609"/>
    </source>
</evidence>
<dbReference type="EC" id="1.10.3.2" evidence="4"/>
<protein>
    <recommendedName>
        <fullName evidence="4">laccase</fullName>
        <ecNumber evidence="4">1.10.3.2</ecNumber>
    </recommendedName>
</protein>
<name>A0AAV5HYL3_9ROSI</name>
<comment type="catalytic activity">
    <reaction evidence="1">
        <text>4 hydroquinone + O2 = 4 benzosemiquinone + 2 H2O</text>
        <dbReference type="Rhea" id="RHEA:11276"/>
        <dbReference type="ChEBI" id="CHEBI:15377"/>
        <dbReference type="ChEBI" id="CHEBI:15379"/>
        <dbReference type="ChEBI" id="CHEBI:17594"/>
        <dbReference type="ChEBI" id="CHEBI:17977"/>
        <dbReference type="EC" id="1.10.3.2"/>
    </reaction>
</comment>
<evidence type="ECO:0000259" key="11">
    <source>
        <dbReference type="Pfam" id="PF00394"/>
    </source>
</evidence>
<evidence type="ECO:0000256" key="10">
    <source>
        <dbReference type="ARBA" id="ARBA00023185"/>
    </source>
</evidence>
<dbReference type="Proteomes" id="UP001054252">
    <property type="component" value="Unassembled WGS sequence"/>
</dbReference>
<dbReference type="GO" id="GO:0005507">
    <property type="term" value="F:copper ion binding"/>
    <property type="evidence" value="ECO:0007669"/>
    <property type="project" value="InterPro"/>
</dbReference>
<keyword evidence="8" id="KW-0560">Oxidoreductase</keyword>
<evidence type="ECO:0000256" key="7">
    <source>
        <dbReference type="ARBA" id="ARBA00022737"/>
    </source>
</evidence>
<comment type="caution">
    <text evidence="13">The sequence shown here is derived from an EMBL/GenBank/DDBJ whole genome shotgun (WGS) entry which is preliminary data.</text>
</comment>
<dbReference type="SUPFAM" id="SSF49503">
    <property type="entry name" value="Cupredoxins"/>
    <property type="match status" value="2"/>
</dbReference>
<dbReference type="InterPro" id="IPR001117">
    <property type="entry name" value="Cu-oxidase_2nd"/>
</dbReference>
<organism evidence="13 14">
    <name type="scientific">Rubroshorea leprosula</name>
    <dbReference type="NCBI Taxonomy" id="152421"/>
    <lineage>
        <taxon>Eukaryota</taxon>
        <taxon>Viridiplantae</taxon>
        <taxon>Streptophyta</taxon>
        <taxon>Embryophyta</taxon>
        <taxon>Tracheophyta</taxon>
        <taxon>Spermatophyta</taxon>
        <taxon>Magnoliopsida</taxon>
        <taxon>eudicotyledons</taxon>
        <taxon>Gunneridae</taxon>
        <taxon>Pentapetalae</taxon>
        <taxon>rosids</taxon>
        <taxon>malvids</taxon>
        <taxon>Malvales</taxon>
        <taxon>Dipterocarpaceae</taxon>
        <taxon>Rubroshorea</taxon>
    </lineage>
</organism>
<evidence type="ECO:0000256" key="9">
    <source>
        <dbReference type="ARBA" id="ARBA00023008"/>
    </source>
</evidence>
<accession>A0AAV5HYL3</accession>
<comment type="subcellular location">
    <subcellularLocation>
        <location evidence="2">Secreted</location>
        <location evidence="2">Extracellular space</location>
        <location evidence="2">Apoplast</location>
    </subcellularLocation>
</comment>
<proteinExistence type="inferred from homology"/>
<keyword evidence="7" id="KW-0677">Repeat</keyword>
<evidence type="ECO:0000256" key="4">
    <source>
        <dbReference type="ARBA" id="ARBA00012297"/>
    </source>
</evidence>
<reference evidence="13 14" key="1">
    <citation type="journal article" date="2021" name="Commun. Biol.">
        <title>The genome of Shorea leprosula (Dipterocarpaceae) highlights the ecological relevance of drought in aseasonal tropical rainforests.</title>
        <authorList>
            <person name="Ng K.K.S."/>
            <person name="Kobayashi M.J."/>
            <person name="Fawcett J.A."/>
            <person name="Hatakeyama M."/>
            <person name="Paape T."/>
            <person name="Ng C.H."/>
            <person name="Ang C.C."/>
            <person name="Tnah L.H."/>
            <person name="Lee C.T."/>
            <person name="Nishiyama T."/>
            <person name="Sese J."/>
            <person name="O'Brien M.J."/>
            <person name="Copetti D."/>
            <person name="Mohd Noor M.I."/>
            <person name="Ong R.C."/>
            <person name="Putra M."/>
            <person name="Sireger I.Z."/>
            <person name="Indrioko S."/>
            <person name="Kosugi Y."/>
            <person name="Izuno A."/>
            <person name="Isagi Y."/>
            <person name="Lee S.L."/>
            <person name="Shimizu K.K."/>
        </authorList>
    </citation>
    <scope>NUCLEOTIDE SEQUENCE [LARGE SCALE GENOMIC DNA]</scope>
    <source>
        <strain evidence="13">214</strain>
    </source>
</reference>
<evidence type="ECO:0000313" key="14">
    <source>
        <dbReference type="Proteomes" id="UP001054252"/>
    </source>
</evidence>
<evidence type="ECO:0000259" key="12">
    <source>
        <dbReference type="Pfam" id="PF07732"/>
    </source>
</evidence>
<dbReference type="InterPro" id="IPR008972">
    <property type="entry name" value="Cupredoxin"/>
</dbReference>
<dbReference type="AlphaFoldDB" id="A0AAV5HYL3"/>
<keyword evidence="9" id="KW-0186">Copper</keyword>
<gene>
    <name evidence="13" type="ORF">SLEP1_g4748</name>
</gene>
<feature type="domain" description="Plastocyanin-like" evidence="11">
    <location>
        <begin position="64"/>
        <end position="191"/>
    </location>
</feature>
<evidence type="ECO:0000313" key="13">
    <source>
        <dbReference type="EMBL" id="GKU90797.1"/>
    </source>
</evidence>
<evidence type="ECO:0000256" key="6">
    <source>
        <dbReference type="ARBA" id="ARBA00022525"/>
    </source>
</evidence>
<dbReference type="GO" id="GO:0048046">
    <property type="term" value="C:apoplast"/>
    <property type="evidence" value="ECO:0007669"/>
    <property type="project" value="UniProtKB-SubCell"/>
</dbReference>
<dbReference type="PANTHER" id="PTHR11709">
    <property type="entry name" value="MULTI-COPPER OXIDASE"/>
    <property type="match status" value="1"/>
</dbReference>
<dbReference type="Pfam" id="PF07732">
    <property type="entry name" value="Cu-oxidase_3"/>
    <property type="match status" value="1"/>
</dbReference>
<keyword evidence="10" id="KW-0439">Lignin degradation</keyword>
<dbReference type="EMBL" id="BPVZ01000004">
    <property type="protein sequence ID" value="GKU90797.1"/>
    <property type="molecule type" value="Genomic_DNA"/>
</dbReference>
<dbReference type="CDD" id="cd13875">
    <property type="entry name" value="CuRO_2_LCC_plant"/>
    <property type="match status" value="1"/>
</dbReference>
<keyword evidence="5" id="KW-0052">Apoplast</keyword>
<sequence>MSYPTRKEFSTKVTFSVEGTLWWHAHNNWGRATVHGAIIVYPKFGTTYPFPPPHVEVPIILESLFTQGGDPNVSDALTINGQPSDLYPCSPLGTFKLRVDQGKTYLLRLVNAAMNTILFFSVAKHKLTVVGIDGSYTKALTKEFVTISPGQTMDALLEAKQKPSQYYMATRAYSTGFNVLFDNTTTTVIVHLRSLANEEHPIDIPLDIQTQMILTLSVNAFPYPHGNAPSSCQGPNVTRLAASMNNISFITPSIDIL</sequence>
<keyword evidence="6" id="KW-0964">Secreted</keyword>
<dbReference type="GO" id="GO:0052716">
    <property type="term" value="F:hydroquinone:oxygen oxidoreductase activity"/>
    <property type="evidence" value="ECO:0007669"/>
    <property type="project" value="UniProtKB-EC"/>
</dbReference>
<dbReference type="PANTHER" id="PTHR11709:SF443">
    <property type="entry name" value="LACCASE-15"/>
    <property type="match status" value="1"/>
</dbReference>
<dbReference type="Pfam" id="PF00394">
    <property type="entry name" value="Cu-oxidase"/>
    <property type="match status" value="1"/>
</dbReference>
<evidence type="ECO:0000256" key="5">
    <source>
        <dbReference type="ARBA" id="ARBA00022523"/>
    </source>
</evidence>
<dbReference type="InterPro" id="IPR011707">
    <property type="entry name" value="Cu-oxidase-like_N"/>
</dbReference>
<dbReference type="GO" id="GO:0046274">
    <property type="term" value="P:lignin catabolic process"/>
    <property type="evidence" value="ECO:0007669"/>
    <property type="project" value="UniProtKB-KW"/>
</dbReference>
<evidence type="ECO:0000256" key="1">
    <source>
        <dbReference type="ARBA" id="ARBA00000349"/>
    </source>
</evidence>
<dbReference type="InterPro" id="IPR045087">
    <property type="entry name" value="Cu-oxidase_fam"/>
</dbReference>
<evidence type="ECO:0000256" key="8">
    <source>
        <dbReference type="ARBA" id="ARBA00023002"/>
    </source>
</evidence>